<dbReference type="EMBL" id="JBEFKJ010000048">
    <property type="protein sequence ID" value="KAL2036851.1"/>
    <property type="molecule type" value="Genomic_DNA"/>
</dbReference>
<dbReference type="Proteomes" id="UP001590950">
    <property type="component" value="Unassembled WGS sequence"/>
</dbReference>
<organism evidence="2 3">
    <name type="scientific">Stereocaulon virgatum</name>
    <dbReference type="NCBI Taxonomy" id="373712"/>
    <lineage>
        <taxon>Eukaryota</taxon>
        <taxon>Fungi</taxon>
        <taxon>Dikarya</taxon>
        <taxon>Ascomycota</taxon>
        <taxon>Pezizomycotina</taxon>
        <taxon>Lecanoromycetes</taxon>
        <taxon>OSLEUM clade</taxon>
        <taxon>Lecanoromycetidae</taxon>
        <taxon>Lecanorales</taxon>
        <taxon>Lecanorineae</taxon>
        <taxon>Stereocaulaceae</taxon>
        <taxon>Stereocaulon</taxon>
    </lineage>
</organism>
<evidence type="ECO:0000313" key="3">
    <source>
        <dbReference type="Proteomes" id="UP001590950"/>
    </source>
</evidence>
<name>A0ABR3ZVD7_9LECA</name>
<keyword evidence="3" id="KW-1185">Reference proteome</keyword>
<proteinExistence type="predicted"/>
<feature type="compositionally biased region" description="Polar residues" evidence="1">
    <location>
        <begin position="105"/>
        <end position="123"/>
    </location>
</feature>
<gene>
    <name evidence="2" type="ORF">N7G274_010394</name>
</gene>
<feature type="region of interest" description="Disordered" evidence="1">
    <location>
        <begin position="105"/>
        <end position="133"/>
    </location>
</feature>
<comment type="caution">
    <text evidence="2">The sequence shown here is derived from an EMBL/GenBank/DDBJ whole genome shotgun (WGS) entry which is preliminary data.</text>
</comment>
<evidence type="ECO:0000313" key="2">
    <source>
        <dbReference type="EMBL" id="KAL2036851.1"/>
    </source>
</evidence>
<accession>A0ABR3ZVD7</accession>
<evidence type="ECO:0000256" key="1">
    <source>
        <dbReference type="SAM" id="MobiDB-lite"/>
    </source>
</evidence>
<sequence>MLLAKSTDCKIVHVLPLFSSTQRNKLMNTLTVSLDSSVYQHAKTMPTNENGREKRLSATPDLSRWKADNITNEHELTKSDNVQRISTLSNSTKLASTLFTHSRAGLSTSRSLPSGATSGLHSHTGSRDSPKSTYAMQRWLEQTPKEEPWRAGVDM</sequence>
<protein>
    <submittedName>
        <fullName evidence="2">Uncharacterized protein</fullName>
    </submittedName>
</protein>
<reference evidence="2 3" key="1">
    <citation type="submission" date="2024-09" db="EMBL/GenBank/DDBJ databases">
        <title>Rethinking Asexuality: The Enigmatic Case of Functional Sexual Genes in Lepraria (Stereocaulaceae).</title>
        <authorList>
            <person name="Doellman M."/>
            <person name="Sun Y."/>
            <person name="Barcenas-Pena A."/>
            <person name="Lumbsch H.T."/>
            <person name="Grewe F."/>
        </authorList>
    </citation>
    <scope>NUCLEOTIDE SEQUENCE [LARGE SCALE GENOMIC DNA]</scope>
    <source>
        <strain evidence="2 3">Mercado 3170</strain>
    </source>
</reference>